<keyword evidence="1" id="KW-1133">Transmembrane helix</keyword>
<feature type="transmembrane region" description="Helical" evidence="1">
    <location>
        <begin position="6"/>
        <end position="25"/>
    </location>
</feature>
<dbReference type="EMBL" id="QUNO01000004">
    <property type="protein sequence ID" value="REH50154.1"/>
    <property type="molecule type" value="Genomic_DNA"/>
</dbReference>
<keyword evidence="3" id="KW-1185">Reference proteome</keyword>
<evidence type="ECO:0000313" key="3">
    <source>
        <dbReference type="Proteomes" id="UP000256269"/>
    </source>
</evidence>
<evidence type="ECO:0000313" key="2">
    <source>
        <dbReference type="EMBL" id="REH50154.1"/>
    </source>
</evidence>
<gene>
    <name evidence="2" type="ORF">BCF44_104428</name>
</gene>
<protein>
    <submittedName>
        <fullName evidence="2">Uncharacterized protein</fullName>
    </submittedName>
</protein>
<organism evidence="2 3">
    <name type="scientific">Kutzneria buriramensis</name>
    <dbReference type="NCBI Taxonomy" id="1045776"/>
    <lineage>
        <taxon>Bacteria</taxon>
        <taxon>Bacillati</taxon>
        <taxon>Actinomycetota</taxon>
        <taxon>Actinomycetes</taxon>
        <taxon>Pseudonocardiales</taxon>
        <taxon>Pseudonocardiaceae</taxon>
        <taxon>Kutzneria</taxon>
    </lineage>
</organism>
<name>A0A3E0HUN0_9PSEU</name>
<proteinExistence type="predicted"/>
<evidence type="ECO:0000256" key="1">
    <source>
        <dbReference type="SAM" id="Phobius"/>
    </source>
</evidence>
<sequence>METWRIIATCLCAFAGVVMILLMTGKVRDRRDSTAGDIWRVAAWASLFFLALCLLIGTVLPSTVVWGIVAAQYMILVLMHHIG</sequence>
<dbReference type="OrthoDB" id="3701102at2"/>
<keyword evidence="1" id="KW-0812">Transmembrane</keyword>
<comment type="caution">
    <text evidence="2">The sequence shown here is derived from an EMBL/GenBank/DDBJ whole genome shotgun (WGS) entry which is preliminary data.</text>
</comment>
<dbReference type="RefSeq" id="WP_116174670.1">
    <property type="nucleotide sequence ID" value="NZ_CP144375.1"/>
</dbReference>
<accession>A0A3E0HUN0</accession>
<dbReference type="AlphaFoldDB" id="A0A3E0HUN0"/>
<keyword evidence="1" id="KW-0472">Membrane</keyword>
<dbReference type="Proteomes" id="UP000256269">
    <property type="component" value="Unassembled WGS sequence"/>
</dbReference>
<reference evidence="2 3" key="1">
    <citation type="submission" date="2018-08" db="EMBL/GenBank/DDBJ databases">
        <title>Genomic Encyclopedia of Archaeal and Bacterial Type Strains, Phase II (KMG-II): from individual species to whole genera.</title>
        <authorList>
            <person name="Goeker M."/>
        </authorList>
    </citation>
    <scope>NUCLEOTIDE SEQUENCE [LARGE SCALE GENOMIC DNA]</scope>
    <source>
        <strain evidence="2 3">DSM 45791</strain>
    </source>
</reference>